<dbReference type="PANTHER" id="PTHR10509">
    <property type="entry name" value="O-METHYLTRANSFERASE-RELATED"/>
    <property type="match status" value="1"/>
</dbReference>
<dbReference type="AlphaFoldDB" id="G8DB24"/>
<dbReference type="InterPro" id="IPR050362">
    <property type="entry name" value="Cation-dep_OMT"/>
</dbReference>
<sequence>MINHIQINENILQYIRNTSLRESHTLKKLRYITNKLPERNMQIFPEQAQFISLLIKLMKAKMALEIGVFTGYSSICIAKSLPENGKLIACDNNIKWTDIAKKFWKIEKINHKISLHINDALLTLKKLLLHKKEYFDFIFIDADKENYINYYEYSLKLLKAGGLILFDNTLWSGKVTVSQNIKYNADTKIINDLNNFLLSDNRVEISLLPFADGITLALKK</sequence>
<dbReference type="PANTHER" id="PTHR10509:SF14">
    <property type="entry name" value="CAFFEOYL-COA O-METHYLTRANSFERASE 3-RELATED"/>
    <property type="match status" value="1"/>
</dbReference>
<dbReference type="GO" id="GO:0008757">
    <property type="term" value="F:S-adenosylmethionine-dependent methyltransferase activity"/>
    <property type="evidence" value="ECO:0007669"/>
    <property type="project" value="TreeGrafter"/>
</dbReference>
<dbReference type="InterPro" id="IPR002935">
    <property type="entry name" value="SAM_O-MeTrfase"/>
</dbReference>
<proteinExistence type="predicted"/>
<name>G8DB24_9ZZZZ</name>
<evidence type="ECO:0000256" key="3">
    <source>
        <dbReference type="ARBA" id="ARBA00022691"/>
    </source>
</evidence>
<dbReference type="InterPro" id="IPR018247">
    <property type="entry name" value="EF_Hand_1_Ca_BS"/>
</dbReference>
<evidence type="ECO:0000256" key="1">
    <source>
        <dbReference type="ARBA" id="ARBA00022603"/>
    </source>
</evidence>
<protein>
    <submittedName>
        <fullName evidence="4">O-methyltransferase family 3</fullName>
    </submittedName>
</protein>
<dbReference type="GO" id="GO:0008171">
    <property type="term" value="F:O-methyltransferase activity"/>
    <property type="evidence" value="ECO:0007669"/>
    <property type="project" value="InterPro"/>
</dbReference>
<keyword evidence="1 4" id="KW-0489">Methyltransferase</keyword>
<dbReference type="SUPFAM" id="SSF53335">
    <property type="entry name" value="S-adenosyl-L-methionine-dependent methyltransferases"/>
    <property type="match status" value="1"/>
</dbReference>
<dbReference type="Pfam" id="PF01596">
    <property type="entry name" value="Methyltransf_3"/>
    <property type="match status" value="1"/>
</dbReference>
<evidence type="ECO:0000256" key="2">
    <source>
        <dbReference type="ARBA" id="ARBA00022679"/>
    </source>
</evidence>
<keyword evidence="2 4" id="KW-0808">Transferase</keyword>
<dbReference type="PROSITE" id="PS51682">
    <property type="entry name" value="SAM_OMT_I"/>
    <property type="match status" value="1"/>
</dbReference>
<dbReference type="InterPro" id="IPR029063">
    <property type="entry name" value="SAM-dependent_MTases_sf"/>
</dbReference>
<dbReference type="PROSITE" id="PS00018">
    <property type="entry name" value="EF_HAND_1"/>
    <property type="match status" value="1"/>
</dbReference>
<reference evidence="4" key="1">
    <citation type="journal article" date="2011" name="ACS Chem. Biol.">
        <title>Meta-omic Characterization of the Marine Invertebrate Microbial Consortium That Produces the Chemotherapeutic Natural Product ET-743.</title>
        <authorList>
            <person name="Rath C.M."/>
            <person name="Janto B."/>
            <person name="Earl J."/>
            <person name="Ahmed A."/>
            <person name="Hu F.Z."/>
            <person name="Hiller L."/>
            <person name="Dahlgren M."/>
            <person name="Kreft R."/>
            <person name="Yu F."/>
            <person name="Wolff J.J."/>
            <person name="Kweon H.K."/>
            <person name="Christiansen M.A."/>
            <person name="Hakansson K."/>
            <person name="Williams R.M."/>
            <person name="Ehrlich G.D."/>
            <person name="Sherman D.H."/>
        </authorList>
    </citation>
    <scope>NUCLEOTIDE SEQUENCE</scope>
</reference>
<accession>G8DB24</accession>
<organism evidence="4">
    <name type="scientific">uncultured organism</name>
    <dbReference type="NCBI Taxonomy" id="155900"/>
    <lineage>
        <taxon>unclassified sequences</taxon>
        <taxon>environmental samples</taxon>
    </lineage>
</organism>
<evidence type="ECO:0000313" key="4">
    <source>
        <dbReference type="EMBL" id="ADQ55480.1"/>
    </source>
</evidence>
<dbReference type="Gene3D" id="3.40.50.150">
    <property type="entry name" value="Vaccinia Virus protein VP39"/>
    <property type="match status" value="1"/>
</dbReference>
<gene>
    <name evidence="4" type="ORF">ETU_000013</name>
</gene>
<dbReference type="GO" id="GO:0032259">
    <property type="term" value="P:methylation"/>
    <property type="evidence" value="ECO:0007669"/>
    <property type="project" value="UniProtKB-KW"/>
</dbReference>
<keyword evidence="3" id="KW-0949">S-adenosyl-L-methionine</keyword>
<dbReference type="EMBL" id="HQ609499">
    <property type="protein sequence ID" value="ADQ55480.1"/>
    <property type="molecule type" value="Genomic_DNA"/>
</dbReference>